<dbReference type="Pfam" id="PF19054">
    <property type="entry name" value="DUF5753"/>
    <property type="match status" value="1"/>
</dbReference>
<comment type="caution">
    <text evidence="2">The sequence shown here is derived from an EMBL/GenBank/DDBJ whole genome shotgun (WGS) entry which is preliminary data.</text>
</comment>
<accession>A0ABW3CQ56</accession>
<sequence>MTETYDGSNPDDLRAHFAQELRRLRLRQGLSMAKLAEALGCTPQWICQMEKVDKAVSEQTALDLDTFFKTDGWEENDGHFHRMYTAIRLANRRRVLLPGFDAYLDHEGKANGIRCFAAQVVPGLLQTEDYMRGLMNPSASEETLDARVAGRVERQTLLARDKPPVMTFVLDESVLRRPVGGSKVMVEQIDHLIGLAQSPMVRVHVMPFTQVTPSALIGGFILLNFEKETDLLYSESGGIGRLVDDRHAVFQARVDFDMILAEALNQAESLKLMNQARETYK</sequence>
<dbReference type="Gene3D" id="1.10.260.40">
    <property type="entry name" value="lambda repressor-like DNA-binding domains"/>
    <property type="match status" value="1"/>
</dbReference>
<dbReference type="InterPro" id="IPR010982">
    <property type="entry name" value="Lambda_DNA-bd_dom_sf"/>
</dbReference>
<protein>
    <submittedName>
        <fullName evidence="2">DUF5753 domain-containing protein</fullName>
    </submittedName>
</protein>
<dbReference type="SMART" id="SM00530">
    <property type="entry name" value="HTH_XRE"/>
    <property type="match status" value="1"/>
</dbReference>
<dbReference type="PROSITE" id="PS50943">
    <property type="entry name" value="HTH_CROC1"/>
    <property type="match status" value="1"/>
</dbReference>
<proteinExistence type="predicted"/>
<organism evidence="2 3">
    <name type="scientific">Actinomadura adrarensis</name>
    <dbReference type="NCBI Taxonomy" id="1819600"/>
    <lineage>
        <taxon>Bacteria</taxon>
        <taxon>Bacillati</taxon>
        <taxon>Actinomycetota</taxon>
        <taxon>Actinomycetes</taxon>
        <taxon>Streptosporangiales</taxon>
        <taxon>Thermomonosporaceae</taxon>
        <taxon>Actinomadura</taxon>
    </lineage>
</organism>
<keyword evidence="3" id="KW-1185">Reference proteome</keyword>
<dbReference type="Proteomes" id="UP001597083">
    <property type="component" value="Unassembled WGS sequence"/>
</dbReference>
<dbReference type="CDD" id="cd00093">
    <property type="entry name" value="HTH_XRE"/>
    <property type="match status" value="1"/>
</dbReference>
<reference evidence="3" key="1">
    <citation type="journal article" date="2019" name="Int. J. Syst. Evol. Microbiol.">
        <title>The Global Catalogue of Microorganisms (GCM) 10K type strain sequencing project: providing services to taxonomists for standard genome sequencing and annotation.</title>
        <authorList>
            <consortium name="The Broad Institute Genomics Platform"/>
            <consortium name="The Broad Institute Genome Sequencing Center for Infectious Disease"/>
            <person name="Wu L."/>
            <person name="Ma J."/>
        </authorList>
    </citation>
    <scope>NUCLEOTIDE SEQUENCE [LARGE SCALE GENOMIC DNA]</scope>
    <source>
        <strain evidence="3">JCM 31696</strain>
    </source>
</reference>
<evidence type="ECO:0000313" key="3">
    <source>
        <dbReference type="Proteomes" id="UP001597083"/>
    </source>
</evidence>
<evidence type="ECO:0000259" key="1">
    <source>
        <dbReference type="PROSITE" id="PS50943"/>
    </source>
</evidence>
<dbReference type="InterPro" id="IPR043917">
    <property type="entry name" value="DUF5753"/>
</dbReference>
<evidence type="ECO:0000313" key="2">
    <source>
        <dbReference type="EMBL" id="MFD0856526.1"/>
    </source>
</evidence>
<dbReference type="SUPFAM" id="SSF47413">
    <property type="entry name" value="lambda repressor-like DNA-binding domains"/>
    <property type="match status" value="1"/>
</dbReference>
<gene>
    <name evidence="2" type="ORF">ACFQ07_30085</name>
</gene>
<dbReference type="EMBL" id="JBHTIR010004155">
    <property type="protein sequence ID" value="MFD0856526.1"/>
    <property type="molecule type" value="Genomic_DNA"/>
</dbReference>
<name>A0ABW3CQ56_9ACTN</name>
<dbReference type="Pfam" id="PF13560">
    <property type="entry name" value="HTH_31"/>
    <property type="match status" value="1"/>
</dbReference>
<feature type="domain" description="HTH cro/C1-type" evidence="1">
    <location>
        <begin position="21"/>
        <end position="51"/>
    </location>
</feature>
<dbReference type="InterPro" id="IPR001387">
    <property type="entry name" value="Cro/C1-type_HTH"/>
</dbReference>